<keyword evidence="1" id="KW-0732">Signal</keyword>
<feature type="signal peptide" evidence="1">
    <location>
        <begin position="1"/>
        <end position="21"/>
    </location>
</feature>
<comment type="caution">
    <text evidence="2">The sequence shown here is derived from an EMBL/GenBank/DDBJ whole genome shotgun (WGS) entry which is preliminary data.</text>
</comment>
<evidence type="ECO:0000313" key="3">
    <source>
        <dbReference type="Proteomes" id="UP001280581"/>
    </source>
</evidence>
<protein>
    <submittedName>
        <fullName evidence="2">Uncharacterized protein</fullName>
    </submittedName>
</protein>
<evidence type="ECO:0000313" key="2">
    <source>
        <dbReference type="EMBL" id="KAK3208955.1"/>
    </source>
</evidence>
<accession>A0AAN6RHJ6</accession>
<dbReference type="AlphaFoldDB" id="A0AAN6RHJ6"/>
<dbReference type="Proteomes" id="UP001280581">
    <property type="component" value="Unassembled WGS sequence"/>
</dbReference>
<keyword evidence="3" id="KW-1185">Reference proteome</keyword>
<gene>
    <name evidence="2" type="ORF">GRF29_69g254188</name>
</gene>
<name>A0AAN6RHJ6_9PLEO</name>
<proteinExistence type="predicted"/>
<dbReference type="EMBL" id="WVTA01000006">
    <property type="protein sequence ID" value="KAK3208955.1"/>
    <property type="molecule type" value="Genomic_DNA"/>
</dbReference>
<organism evidence="2 3">
    <name type="scientific">Pseudopithomyces chartarum</name>
    <dbReference type="NCBI Taxonomy" id="1892770"/>
    <lineage>
        <taxon>Eukaryota</taxon>
        <taxon>Fungi</taxon>
        <taxon>Dikarya</taxon>
        <taxon>Ascomycota</taxon>
        <taxon>Pezizomycotina</taxon>
        <taxon>Dothideomycetes</taxon>
        <taxon>Pleosporomycetidae</taxon>
        <taxon>Pleosporales</taxon>
        <taxon>Massarineae</taxon>
        <taxon>Didymosphaeriaceae</taxon>
        <taxon>Pseudopithomyces</taxon>
    </lineage>
</organism>
<sequence length="108" mass="11330">MHFSAIASSLILGLLVQSTTAAVSYGKSSAGEPLVWIEGDSECQATRITGSGNNPCEIPFKLRNGFTYFLRGCGGAGLTLFNGDGSFNANCSPSSKTLACGVKQEWRC</sequence>
<reference evidence="2 3" key="1">
    <citation type="submission" date="2021-02" db="EMBL/GenBank/DDBJ databases">
        <title>Genome assembly of Pseudopithomyces chartarum.</title>
        <authorList>
            <person name="Jauregui R."/>
            <person name="Singh J."/>
            <person name="Voisey C."/>
        </authorList>
    </citation>
    <scope>NUCLEOTIDE SEQUENCE [LARGE SCALE GENOMIC DNA]</scope>
    <source>
        <strain evidence="2 3">AGR01</strain>
    </source>
</reference>
<evidence type="ECO:0000256" key="1">
    <source>
        <dbReference type="SAM" id="SignalP"/>
    </source>
</evidence>
<feature type="chain" id="PRO_5042921527" evidence="1">
    <location>
        <begin position="22"/>
        <end position="108"/>
    </location>
</feature>